<reference evidence="1" key="1">
    <citation type="submission" date="2017-09" db="EMBL/GenBank/DDBJ databases">
        <title>Polyketide synthases of a Diaporthe helianthi virulent isolate.</title>
        <authorList>
            <person name="Baroncelli R."/>
        </authorList>
    </citation>
    <scope>NUCLEOTIDE SEQUENCE [LARGE SCALE GENOMIC DNA]</scope>
    <source>
        <strain evidence="1">7/96</strain>
    </source>
</reference>
<comment type="caution">
    <text evidence="1">The sequence shown here is derived from an EMBL/GenBank/DDBJ whole genome shotgun (WGS) entry which is preliminary data.</text>
</comment>
<dbReference type="AlphaFoldDB" id="A0A2P5HHV8"/>
<evidence type="ECO:0000313" key="1">
    <source>
        <dbReference type="EMBL" id="POS69838.1"/>
    </source>
</evidence>
<name>A0A2P5HHV8_DIAHE</name>
<proteinExistence type="predicted"/>
<dbReference type="OrthoDB" id="406152at2759"/>
<dbReference type="EMBL" id="MAVT02001963">
    <property type="protein sequence ID" value="POS69838.1"/>
    <property type="molecule type" value="Genomic_DNA"/>
</dbReference>
<organism evidence="1 2">
    <name type="scientific">Diaporthe helianthi</name>
    <dbReference type="NCBI Taxonomy" id="158607"/>
    <lineage>
        <taxon>Eukaryota</taxon>
        <taxon>Fungi</taxon>
        <taxon>Dikarya</taxon>
        <taxon>Ascomycota</taxon>
        <taxon>Pezizomycotina</taxon>
        <taxon>Sordariomycetes</taxon>
        <taxon>Sordariomycetidae</taxon>
        <taxon>Diaporthales</taxon>
        <taxon>Diaporthaceae</taxon>
        <taxon>Diaporthe</taxon>
    </lineage>
</organism>
<protein>
    <submittedName>
        <fullName evidence="1">Uncharacterized protein</fullName>
    </submittedName>
</protein>
<accession>A0A2P5HHV8</accession>
<gene>
    <name evidence="1" type="ORF">DHEL01_v211767</name>
</gene>
<dbReference type="Proteomes" id="UP000094444">
    <property type="component" value="Unassembled WGS sequence"/>
</dbReference>
<dbReference type="InParanoid" id="A0A2P5HHV8"/>
<sequence length="96" mass="10947">MCRVVMYKSTSCKCKWLQVIEPCAPNSGFSQCPHFGTGDAMYPPDEYESYQCPLHVCFGCYDRNYTRMVIRERCGIRFGSGPSRHDPGFEVACVLM</sequence>
<evidence type="ECO:0000313" key="2">
    <source>
        <dbReference type="Proteomes" id="UP000094444"/>
    </source>
</evidence>
<keyword evidence="2" id="KW-1185">Reference proteome</keyword>